<evidence type="ECO:0000259" key="4">
    <source>
        <dbReference type="PROSITE" id="PS50189"/>
    </source>
</evidence>
<keyword evidence="2" id="KW-0964">Secreted</keyword>
<organism evidence="6 7">
    <name type="scientific">Denticeps clupeoides</name>
    <name type="common">denticle herring</name>
    <dbReference type="NCBI Taxonomy" id="299321"/>
    <lineage>
        <taxon>Eukaryota</taxon>
        <taxon>Metazoa</taxon>
        <taxon>Chordata</taxon>
        <taxon>Craniata</taxon>
        <taxon>Vertebrata</taxon>
        <taxon>Euteleostomi</taxon>
        <taxon>Actinopterygii</taxon>
        <taxon>Neopterygii</taxon>
        <taxon>Teleostei</taxon>
        <taxon>Clupei</taxon>
        <taxon>Clupeiformes</taxon>
        <taxon>Denticipitoidei</taxon>
        <taxon>Denticipitidae</taxon>
        <taxon>Denticeps</taxon>
    </lineage>
</organism>
<feature type="domain" description="NTR" evidence="4">
    <location>
        <begin position="1"/>
        <end position="105"/>
    </location>
</feature>
<dbReference type="Proteomes" id="UP000694580">
    <property type="component" value="Chromosome 3"/>
</dbReference>
<dbReference type="InterPro" id="IPR001134">
    <property type="entry name" value="Netrin_domain"/>
</dbReference>
<name>A0A8C4BK21_9TELE</name>
<proteinExistence type="predicted"/>
<evidence type="ECO:0000313" key="7">
    <source>
        <dbReference type="Proteomes" id="UP000694580"/>
    </source>
</evidence>
<keyword evidence="3" id="KW-1015">Disulfide bond</keyword>
<protein>
    <recommendedName>
        <fullName evidence="4">NTR domain-containing protein</fullName>
    </recommendedName>
</protein>
<dbReference type="Ensembl" id="ENSDCDT00010004068.1">
    <property type="protein sequence ID" value="ENSDCDP00010003917.1"/>
    <property type="gene ID" value="ENSDCDG00010001776.1"/>
</dbReference>
<sequence>SSQACKPSIDYGELVSRAGTDAEAYGEQRVFISRSACRSDLELEPGKTYLVMGEAESVKELKGSYHYVFGEHTWLEYWPTEEEGKSAAHKARLENARLFYTAYGCNNEGVTFRK</sequence>
<evidence type="ECO:0000256" key="1">
    <source>
        <dbReference type="ARBA" id="ARBA00004613"/>
    </source>
</evidence>
<comment type="subcellular location">
    <subcellularLocation>
        <location evidence="1">Secreted</location>
    </subcellularLocation>
</comment>
<accession>A0A8C4BK21</accession>
<evidence type="ECO:0000313" key="6">
    <source>
        <dbReference type="Ensembl" id="ENSDCDP00010023240.1"/>
    </source>
</evidence>
<dbReference type="Gene3D" id="2.40.50.120">
    <property type="match status" value="1"/>
</dbReference>
<dbReference type="AlphaFoldDB" id="A0A8C4BK21"/>
<dbReference type="InterPro" id="IPR018933">
    <property type="entry name" value="Netrin_module_non-TIMP"/>
</dbReference>
<dbReference type="SMART" id="SM00643">
    <property type="entry name" value="C345C"/>
    <property type="match status" value="1"/>
</dbReference>
<dbReference type="Ensembl" id="ENSDCDT00010027885.1">
    <property type="protein sequence ID" value="ENSDCDP00010023240.1"/>
    <property type="gene ID" value="ENSDCDG00010013859.1"/>
</dbReference>
<reference evidence="5 7" key="1">
    <citation type="submission" date="2020-06" db="EMBL/GenBank/DDBJ databases">
        <authorList>
            <consortium name="Wellcome Sanger Institute Data Sharing"/>
        </authorList>
    </citation>
    <scope>NUCLEOTIDE SEQUENCE [LARGE SCALE GENOMIC DNA]</scope>
</reference>
<dbReference type="GO" id="GO:0005576">
    <property type="term" value="C:extracellular region"/>
    <property type="evidence" value="ECO:0007669"/>
    <property type="project" value="UniProtKB-SubCell"/>
</dbReference>
<dbReference type="InterPro" id="IPR008993">
    <property type="entry name" value="TIMP-like_OB-fold"/>
</dbReference>
<evidence type="ECO:0000256" key="3">
    <source>
        <dbReference type="ARBA" id="ARBA00023157"/>
    </source>
</evidence>
<evidence type="ECO:0000313" key="5">
    <source>
        <dbReference type="Ensembl" id="ENSDCDP00010003917.1"/>
    </source>
</evidence>
<keyword evidence="7" id="KW-1185">Reference proteome</keyword>
<dbReference type="SUPFAM" id="SSF50242">
    <property type="entry name" value="TIMP-like"/>
    <property type="match status" value="1"/>
</dbReference>
<dbReference type="GeneTree" id="ENSGT01120000278069"/>
<evidence type="ECO:0000256" key="2">
    <source>
        <dbReference type="ARBA" id="ARBA00022525"/>
    </source>
</evidence>
<dbReference type="PROSITE" id="PS50189">
    <property type="entry name" value="NTR"/>
    <property type="match status" value="1"/>
</dbReference>
<reference evidence="6" key="2">
    <citation type="submission" date="2025-05" db="UniProtKB">
        <authorList>
            <consortium name="Ensembl"/>
        </authorList>
    </citation>
    <scope>IDENTIFICATION</scope>
</reference>
<dbReference type="Pfam" id="PF01759">
    <property type="entry name" value="NTR"/>
    <property type="match status" value="1"/>
</dbReference>